<evidence type="ECO:0000313" key="7">
    <source>
        <dbReference type="Proteomes" id="UP000023152"/>
    </source>
</evidence>
<dbReference type="EMBL" id="ASPP01015765">
    <property type="protein sequence ID" value="ETO17931.1"/>
    <property type="molecule type" value="Genomic_DNA"/>
</dbReference>
<comment type="caution">
    <text evidence="6">The sequence shown here is derived from an EMBL/GenBank/DDBJ whole genome shotgun (WGS) entry which is preliminary data.</text>
</comment>
<feature type="compositionally biased region" description="Basic and acidic residues" evidence="5">
    <location>
        <begin position="95"/>
        <end position="111"/>
    </location>
</feature>
<evidence type="ECO:0000256" key="2">
    <source>
        <dbReference type="ARBA" id="ARBA00022723"/>
    </source>
</evidence>
<proteinExistence type="predicted"/>
<dbReference type="GO" id="GO:0003676">
    <property type="term" value="F:nucleic acid binding"/>
    <property type="evidence" value="ECO:0007669"/>
    <property type="project" value="InterPro"/>
</dbReference>
<feature type="region of interest" description="Disordered" evidence="5">
    <location>
        <begin position="84"/>
        <end position="132"/>
    </location>
</feature>
<dbReference type="Proteomes" id="UP000023152">
    <property type="component" value="Unassembled WGS sequence"/>
</dbReference>
<dbReference type="PANTHER" id="PTHR13620:SF109">
    <property type="entry name" value="3'-5' EXONUCLEASE"/>
    <property type="match status" value="1"/>
</dbReference>
<dbReference type="InterPro" id="IPR036397">
    <property type="entry name" value="RNaseH_sf"/>
</dbReference>
<keyword evidence="1" id="KW-0540">Nuclease</keyword>
<evidence type="ECO:0000256" key="5">
    <source>
        <dbReference type="SAM" id="MobiDB-lite"/>
    </source>
</evidence>
<dbReference type="AlphaFoldDB" id="X6MWD3"/>
<name>X6MWD3_RETFI</name>
<evidence type="ECO:0000313" key="6">
    <source>
        <dbReference type="EMBL" id="ETO17931.1"/>
    </source>
</evidence>
<reference evidence="6 7" key="1">
    <citation type="journal article" date="2013" name="Curr. Biol.">
        <title>The Genome of the Foraminiferan Reticulomyxa filosa.</title>
        <authorList>
            <person name="Glockner G."/>
            <person name="Hulsmann N."/>
            <person name="Schleicher M."/>
            <person name="Noegel A.A."/>
            <person name="Eichinger L."/>
            <person name="Gallinger C."/>
            <person name="Pawlowski J."/>
            <person name="Sierra R."/>
            <person name="Euteneuer U."/>
            <person name="Pillet L."/>
            <person name="Moustafa A."/>
            <person name="Platzer M."/>
            <person name="Groth M."/>
            <person name="Szafranski K."/>
            <person name="Schliwa M."/>
        </authorList>
    </citation>
    <scope>NUCLEOTIDE SEQUENCE [LARGE SCALE GENOMIC DNA]</scope>
</reference>
<evidence type="ECO:0000256" key="1">
    <source>
        <dbReference type="ARBA" id="ARBA00022722"/>
    </source>
</evidence>
<dbReference type="InterPro" id="IPR012337">
    <property type="entry name" value="RNaseH-like_sf"/>
</dbReference>
<keyword evidence="3" id="KW-0378">Hydrolase</keyword>
<evidence type="ECO:0000256" key="3">
    <source>
        <dbReference type="ARBA" id="ARBA00022801"/>
    </source>
</evidence>
<keyword evidence="7" id="KW-1185">Reference proteome</keyword>
<dbReference type="Gene3D" id="3.30.420.10">
    <property type="entry name" value="Ribonuclease H-like superfamily/Ribonuclease H"/>
    <property type="match status" value="1"/>
</dbReference>
<sequence length="646" mass="75776">MTAANQLSFDEKILYIRTLEEEEAVIEKYLTEKERVVGFSCCWKSQSSVDIEKSSIVMIQLATPTKVFLFHIGIYNHPDNIIETNGDTNDDTDHEVDFDLTKPDQKEKEQPENNEEVMEVDRNNSQTNESIKATDSKAVLSKSLQYLLESNDILKVGVNICQDFMKLSEMFEIQFDSNSVLDLRDWFNESFFFSETKANEMDHNEAEPYLPYSSVDTFYSGLWTLETLAEYIFGQQICNPITVMTSVAMMDKLNWEMIPLNTHYQAYAANRAFVTLKIFYAIHCFNISCSDHWSGDANDLAYFEMLSTLRIFELESYKKNHDVMKKYWGWQWKNLIAPTHLSSTTTERGLTDFDALQALELTPSLFWSAFMWWKHHAEIGNDSWYVVHDTGDLPKLKEFEKEIATCFNVLKMDFLTIREFRGFKMSTIELCISELIDKGYEYNWKCIGDCIVDVMIFRQRQDRLLDNFSIDALSVSAVAFVDRYAYNVRKLHRFSKQWIQFQCHVVSALEVQLQHIFDSLQVKDQFQSSKKLSSLLEHYEANDNDLRLNPNKPSDPQKYRELLMGAFKTDFDRVWNAVSIAKIKSHVEDIANKEVDHSYLKYWLKYSILKIIVNHVKRVIWMHHLHPMYSSLQKKCTHKILLYEDD</sequence>
<organism evidence="6 7">
    <name type="scientific">Reticulomyxa filosa</name>
    <dbReference type="NCBI Taxonomy" id="46433"/>
    <lineage>
        <taxon>Eukaryota</taxon>
        <taxon>Sar</taxon>
        <taxon>Rhizaria</taxon>
        <taxon>Retaria</taxon>
        <taxon>Foraminifera</taxon>
        <taxon>Monothalamids</taxon>
        <taxon>Reticulomyxidae</taxon>
        <taxon>Reticulomyxa</taxon>
    </lineage>
</organism>
<evidence type="ECO:0008006" key="8">
    <source>
        <dbReference type="Google" id="ProtNLM"/>
    </source>
</evidence>
<protein>
    <recommendedName>
        <fullName evidence="8">3'-5' exonuclease domain-containing protein</fullName>
    </recommendedName>
</protein>
<dbReference type="PANTHER" id="PTHR13620">
    <property type="entry name" value="3-5 EXONUCLEASE"/>
    <property type="match status" value="1"/>
</dbReference>
<feature type="compositionally biased region" description="Polar residues" evidence="5">
    <location>
        <begin position="123"/>
        <end position="132"/>
    </location>
</feature>
<evidence type="ECO:0000256" key="4">
    <source>
        <dbReference type="ARBA" id="ARBA00022839"/>
    </source>
</evidence>
<dbReference type="OrthoDB" id="1920326at2759"/>
<dbReference type="GO" id="GO:0046872">
    <property type="term" value="F:metal ion binding"/>
    <property type="evidence" value="ECO:0007669"/>
    <property type="project" value="UniProtKB-KW"/>
</dbReference>
<dbReference type="SUPFAM" id="SSF53098">
    <property type="entry name" value="Ribonuclease H-like"/>
    <property type="match status" value="1"/>
</dbReference>
<dbReference type="GO" id="GO:0008408">
    <property type="term" value="F:3'-5' exonuclease activity"/>
    <property type="evidence" value="ECO:0007669"/>
    <property type="project" value="UniProtKB-ARBA"/>
</dbReference>
<keyword evidence="2" id="KW-0479">Metal-binding</keyword>
<dbReference type="InterPro" id="IPR051132">
    <property type="entry name" value="3-5_Exonuclease_domain"/>
</dbReference>
<gene>
    <name evidence="6" type="ORF">RFI_19379</name>
</gene>
<accession>X6MWD3</accession>
<keyword evidence="4" id="KW-0269">Exonuclease</keyword>